<evidence type="ECO:0000313" key="3">
    <source>
        <dbReference type="Proteomes" id="UP000177122"/>
    </source>
</evidence>
<evidence type="ECO:0000313" key="2">
    <source>
        <dbReference type="EMBL" id="OGZ05515.1"/>
    </source>
</evidence>
<evidence type="ECO:0000256" key="1">
    <source>
        <dbReference type="SAM" id="Phobius"/>
    </source>
</evidence>
<feature type="transmembrane region" description="Helical" evidence="1">
    <location>
        <begin position="9"/>
        <end position="27"/>
    </location>
</feature>
<accession>A0A1G2CVW5</accession>
<name>A0A1G2CVW5_9BACT</name>
<dbReference type="AlphaFoldDB" id="A0A1G2CVW5"/>
<proteinExistence type="predicted"/>
<feature type="transmembrane region" description="Helical" evidence="1">
    <location>
        <begin position="97"/>
        <end position="119"/>
    </location>
</feature>
<comment type="caution">
    <text evidence="2">The sequence shown here is derived from an EMBL/GenBank/DDBJ whole genome shotgun (WGS) entry which is preliminary data.</text>
</comment>
<gene>
    <name evidence="2" type="ORF">A2845_05920</name>
</gene>
<organism evidence="2 3">
    <name type="scientific">Candidatus Lloydbacteria bacterium RIFCSPHIGHO2_01_FULL_49_22</name>
    <dbReference type="NCBI Taxonomy" id="1798658"/>
    <lineage>
        <taxon>Bacteria</taxon>
        <taxon>Candidatus Lloydiibacteriota</taxon>
    </lineage>
</organism>
<protein>
    <submittedName>
        <fullName evidence="2">Uncharacterized protein</fullName>
    </submittedName>
</protein>
<sequence>MDGSFFQQLVIRVIASVAGAVTRVFFAKKVGIGGAPFGHEDSISWFNIIARLMVVVGIFFVWTHAPMKGLHDPLTGVGVSILVLGIVMLAAKKLFTWIVYGGGVKILVILSVLSVFVALSH</sequence>
<feature type="transmembrane region" description="Helical" evidence="1">
    <location>
        <begin position="74"/>
        <end position="91"/>
    </location>
</feature>
<dbReference type="EMBL" id="MHLI01000010">
    <property type="protein sequence ID" value="OGZ05515.1"/>
    <property type="molecule type" value="Genomic_DNA"/>
</dbReference>
<keyword evidence="1" id="KW-0812">Transmembrane</keyword>
<keyword evidence="1" id="KW-0472">Membrane</keyword>
<reference evidence="2 3" key="1">
    <citation type="journal article" date="2016" name="Nat. Commun.">
        <title>Thousands of microbial genomes shed light on interconnected biogeochemical processes in an aquifer system.</title>
        <authorList>
            <person name="Anantharaman K."/>
            <person name="Brown C.T."/>
            <person name="Hug L.A."/>
            <person name="Sharon I."/>
            <person name="Castelle C.J."/>
            <person name="Probst A.J."/>
            <person name="Thomas B.C."/>
            <person name="Singh A."/>
            <person name="Wilkins M.J."/>
            <person name="Karaoz U."/>
            <person name="Brodie E.L."/>
            <person name="Williams K.H."/>
            <person name="Hubbard S.S."/>
            <person name="Banfield J.F."/>
        </authorList>
    </citation>
    <scope>NUCLEOTIDE SEQUENCE [LARGE SCALE GENOMIC DNA]</scope>
</reference>
<keyword evidence="1" id="KW-1133">Transmembrane helix</keyword>
<feature type="transmembrane region" description="Helical" evidence="1">
    <location>
        <begin position="42"/>
        <end position="62"/>
    </location>
</feature>
<dbReference type="Proteomes" id="UP000177122">
    <property type="component" value="Unassembled WGS sequence"/>
</dbReference>